<gene>
    <name evidence="8" type="ORF">CLMAG_53550</name>
</gene>
<keyword evidence="9" id="KW-1185">Reference proteome</keyword>
<dbReference type="Pfam" id="PF00155">
    <property type="entry name" value="Aminotran_1_2"/>
    <property type="match status" value="1"/>
</dbReference>
<dbReference type="PRINTS" id="PR00753">
    <property type="entry name" value="ACCSYNTHASE"/>
</dbReference>
<dbReference type="NCBIfam" id="NF005744">
    <property type="entry name" value="PRK07568.1"/>
    <property type="match status" value="1"/>
</dbReference>
<keyword evidence="5" id="KW-0663">Pyridoxal phosphate</keyword>
<comment type="cofactor">
    <cofactor evidence="1 6">
        <name>pyridoxal 5'-phosphate</name>
        <dbReference type="ChEBI" id="CHEBI:597326"/>
    </cofactor>
</comment>
<dbReference type="SUPFAM" id="SSF53383">
    <property type="entry name" value="PLP-dependent transferases"/>
    <property type="match status" value="1"/>
</dbReference>
<evidence type="ECO:0000256" key="4">
    <source>
        <dbReference type="ARBA" id="ARBA00022679"/>
    </source>
</evidence>
<sequence length="400" mass="45124">MKFSNRIMSMETSPVRKLIPYANGAKAKGKKVYHLNIGQPDIKTPELFFEAVKNFSGDILTYSPSNGIPELIDAMIQYYKNYDIDFSKDEVLIMNGGSEALLFTLMTLLDKGDEIVVPEPFYANYNSMFQVLEINVVPISTKIEDGFHLPSKAEIEKVITPKTKVLLISNPANPTGVTYTKEELDVLAAVAKEKDLFIISDEVYREFVYDGLEYESFASKAKADVKDRVIIIDSVSKRYSACGARIGAVLSKNKDFMAQLYKLCQARLSVPELEQIGSAALYKTPQSYLEEVNEEYKKRRDIVFDALNNMEGVVCRKPEGAFYYIVKLPVDNSEKFVIWLLEEFDIDGETLMMAPAEGFYATPGRGVNEVRIAYALKAEDLIKSMKILEEALKQYPGRVL</sequence>
<name>A0A162R5E2_9CLOT</name>
<keyword evidence="3 6" id="KW-0032">Aminotransferase</keyword>
<dbReference type="EC" id="2.6.1.-" evidence="6"/>
<dbReference type="InterPro" id="IPR004839">
    <property type="entry name" value="Aminotransferase_I/II_large"/>
</dbReference>
<dbReference type="InterPro" id="IPR015424">
    <property type="entry name" value="PyrdxlP-dep_Trfase"/>
</dbReference>
<dbReference type="GO" id="GO:0030170">
    <property type="term" value="F:pyridoxal phosphate binding"/>
    <property type="evidence" value="ECO:0007669"/>
    <property type="project" value="InterPro"/>
</dbReference>
<dbReference type="GO" id="GO:0008483">
    <property type="term" value="F:transaminase activity"/>
    <property type="evidence" value="ECO:0007669"/>
    <property type="project" value="UniProtKB-KW"/>
</dbReference>
<evidence type="ECO:0000256" key="5">
    <source>
        <dbReference type="ARBA" id="ARBA00022898"/>
    </source>
</evidence>
<dbReference type="PROSITE" id="PS00105">
    <property type="entry name" value="AA_TRANSFER_CLASS_1"/>
    <property type="match status" value="1"/>
</dbReference>
<dbReference type="Proteomes" id="UP000076603">
    <property type="component" value="Unassembled WGS sequence"/>
</dbReference>
<dbReference type="InterPro" id="IPR004838">
    <property type="entry name" value="NHTrfase_class1_PyrdxlP-BS"/>
</dbReference>
<feature type="domain" description="Aminotransferase class I/classII large" evidence="7">
    <location>
        <begin position="31"/>
        <end position="346"/>
    </location>
</feature>
<evidence type="ECO:0000313" key="9">
    <source>
        <dbReference type="Proteomes" id="UP000076603"/>
    </source>
</evidence>
<protein>
    <recommendedName>
        <fullName evidence="6">Aminotransferase</fullName>
        <ecNumber evidence="6">2.6.1.-</ecNumber>
    </recommendedName>
</protein>
<keyword evidence="4 6" id="KW-0808">Transferase</keyword>
<dbReference type="STRING" id="1121326.CLMAG_53550"/>
<dbReference type="GO" id="GO:0006520">
    <property type="term" value="P:amino acid metabolic process"/>
    <property type="evidence" value="ECO:0007669"/>
    <property type="project" value="InterPro"/>
</dbReference>
<dbReference type="PANTHER" id="PTHR46383:SF1">
    <property type="entry name" value="ASPARTATE AMINOTRANSFERASE"/>
    <property type="match status" value="1"/>
</dbReference>
<dbReference type="InterPro" id="IPR050596">
    <property type="entry name" value="AspAT/PAT-like"/>
</dbReference>
<dbReference type="OrthoDB" id="9802328at2"/>
<evidence type="ECO:0000256" key="2">
    <source>
        <dbReference type="ARBA" id="ARBA00007441"/>
    </source>
</evidence>
<dbReference type="InterPro" id="IPR015421">
    <property type="entry name" value="PyrdxlP-dep_Trfase_major"/>
</dbReference>
<evidence type="ECO:0000256" key="6">
    <source>
        <dbReference type="RuleBase" id="RU000481"/>
    </source>
</evidence>
<evidence type="ECO:0000256" key="1">
    <source>
        <dbReference type="ARBA" id="ARBA00001933"/>
    </source>
</evidence>
<accession>A0A162R5E2</accession>
<dbReference type="Gene3D" id="3.40.640.10">
    <property type="entry name" value="Type I PLP-dependent aspartate aminotransferase-like (Major domain)"/>
    <property type="match status" value="1"/>
</dbReference>
<organism evidence="8 9">
    <name type="scientific">Clostridium magnum DSM 2767</name>
    <dbReference type="NCBI Taxonomy" id="1121326"/>
    <lineage>
        <taxon>Bacteria</taxon>
        <taxon>Bacillati</taxon>
        <taxon>Bacillota</taxon>
        <taxon>Clostridia</taxon>
        <taxon>Eubacteriales</taxon>
        <taxon>Clostridiaceae</taxon>
        <taxon>Clostridium</taxon>
    </lineage>
</organism>
<dbReference type="AlphaFoldDB" id="A0A162R5E2"/>
<reference evidence="8 9" key="1">
    <citation type="submission" date="2016-04" db="EMBL/GenBank/DDBJ databases">
        <title>Genome sequence of Clostridium magnum DSM 2767.</title>
        <authorList>
            <person name="Poehlein A."/>
            <person name="Uhlig R."/>
            <person name="Fischer R."/>
            <person name="Bahl H."/>
            <person name="Daniel R."/>
        </authorList>
    </citation>
    <scope>NUCLEOTIDE SEQUENCE [LARGE SCALE GENOMIC DNA]</scope>
    <source>
        <strain evidence="8 9">DSM 2767</strain>
    </source>
</reference>
<comment type="caution">
    <text evidence="8">The sequence shown here is derived from an EMBL/GenBank/DDBJ whole genome shotgun (WGS) entry which is preliminary data.</text>
</comment>
<evidence type="ECO:0000313" key="8">
    <source>
        <dbReference type="EMBL" id="KZL89451.1"/>
    </source>
</evidence>
<dbReference type="EMBL" id="LWAE01000009">
    <property type="protein sequence ID" value="KZL89451.1"/>
    <property type="molecule type" value="Genomic_DNA"/>
</dbReference>
<dbReference type="RefSeq" id="WP_066629449.1">
    <property type="nucleotide sequence ID" value="NZ_FQXL01000018.1"/>
</dbReference>
<dbReference type="Gene3D" id="3.90.1150.10">
    <property type="entry name" value="Aspartate Aminotransferase, domain 1"/>
    <property type="match status" value="1"/>
</dbReference>
<evidence type="ECO:0000259" key="7">
    <source>
        <dbReference type="Pfam" id="PF00155"/>
    </source>
</evidence>
<dbReference type="CDD" id="cd00609">
    <property type="entry name" value="AAT_like"/>
    <property type="match status" value="1"/>
</dbReference>
<proteinExistence type="inferred from homology"/>
<comment type="similarity">
    <text evidence="2 6">Belongs to the class-I pyridoxal-phosphate-dependent aminotransferase family.</text>
</comment>
<dbReference type="InterPro" id="IPR015422">
    <property type="entry name" value="PyrdxlP-dep_Trfase_small"/>
</dbReference>
<dbReference type="PANTHER" id="PTHR46383">
    <property type="entry name" value="ASPARTATE AMINOTRANSFERASE"/>
    <property type="match status" value="1"/>
</dbReference>
<evidence type="ECO:0000256" key="3">
    <source>
        <dbReference type="ARBA" id="ARBA00022576"/>
    </source>
</evidence>
<dbReference type="PATRIC" id="fig|1121326.3.peg.5419"/>